<evidence type="ECO:0000313" key="1">
    <source>
        <dbReference type="EMBL" id="JAH97069.1"/>
    </source>
</evidence>
<sequence>MISEILNIVILKKTNLTKSYISCSSPHLLKRMHLVEKKQEMFLQNTSLCQFQQKKNDLTNKLDSLSYKNTEDPQNIKRILPRKT</sequence>
<protein>
    <submittedName>
        <fullName evidence="1">Uncharacterized protein</fullName>
    </submittedName>
</protein>
<dbReference type="AlphaFoldDB" id="A0A0E9X3B6"/>
<reference evidence="1" key="2">
    <citation type="journal article" date="2015" name="Fish Shellfish Immunol.">
        <title>Early steps in the European eel (Anguilla anguilla)-Vibrio vulnificus interaction in the gills: Role of the RtxA13 toxin.</title>
        <authorList>
            <person name="Callol A."/>
            <person name="Pajuelo D."/>
            <person name="Ebbesson L."/>
            <person name="Teles M."/>
            <person name="MacKenzie S."/>
            <person name="Amaro C."/>
        </authorList>
    </citation>
    <scope>NUCLEOTIDE SEQUENCE</scope>
</reference>
<organism evidence="1">
    <name type="scientific">Anguilla anguilla</name>
    <name type="common">European freshwater eel</name>
    <name type="synonym">Muraena anguilla</name>
    <dbReference type="NCBI Taxonomy" id="7936"/>
    <lineage>
        <taxon>Eukaryota</taxon>
        <taxon>Metazoa</taxon>
        <taxon>Chordata</taxon>
        <taxon>Craniata</taxon>
        <taxon>Vertebrata</taxon>
        <taxon>Euteleostomi</taxon>
        <taxon>Actinopterygii</taxon>
        <taxon>Neopterygii</taxon>
        <taxon>Teleostei</taxon>
        <taxon>Anguilliformes</taxon>
        <taxon>Anguillidae</taxon>
        <taxon>Anguilla</taxon>
    </lineage>
</organism>
<reference evidence="1" key="1">
    <citation type="submission" date="2014-11" db="EMBL/GenBank/DDBJ databases">
        <authorList>
            <person name="Amaro Gonzalez C."/>
        </authorList>
    </citation>
    <scope>NUCLEOTIDE SEQUENCE</scope>
</reference>
<dbReference type="EMBL" id="GBXM01011508">
    <property type="protein sequence ID" value="JAH97069.1"/>
    <property type="molecule type" value="Transcribed_RNA"/>
</dbReference>
<accession>A0A0E9X3B6</accession>
<name>A0A0E9X3B6_ANGAN</name>
<proteinExistence type="predicted"/>